<reference evidence="2" key="1">
    <citation type="journal article" date="2020" name="Stud. Mycol.">
        <title>101 Dothideomycetes genomes: A test case for predicting lifestyles and emergence of pathogens.</title>
        <authorList>
            <person name="Haridas S."/>
            <person name="Albert R."/>
            <person name="Binder M."/>
            <person name="Bloem J."/>
            <person name="LaButti K."/>
            <person name="Salamov A."/>
            <person name="Andreopoulos B."/>
            <person name="Baker S."/>
            <person name="Barry K."/>
            <person name="Bills G."/>
            <person name="Bluhm B."/>
            <person name="Cannon C."/>
            <person name="Castanera R."/>
            <person name="Culley D."/>
            <person name="Daum C."/>
            <person name="Ezra D."/>
            <person name="Gonzalez J."/>
            <person name="Henrissat B."/>
            <person name="Kuo A."/>
            <person name="Liang C."/>
            <person name="Lipzen A."/>
            <person name="Lutzoni F."/>
            <person name="Magnuson J."/>
            <person name="Mondo S."/>
            <person name="Nolan M."/>
            <person name="Ohm R."/>
            <person name="Pangilinan J."/>
            <person name="Park H.-J."/>
            <person name="Ramirez L."/>
            <person name="Alfaro M."/>
            <person name="Sun H."/>
            <person name="Tritt A."/>
            <person name="Yoshinaga Y."/>
            <person name="Zwiers L.-H."/>
            <person name="Turgeon B."/>
            <person name="Goodwin S."/>
            <person name="Spatafora J."/>
            <person name="Crous P."/>
            <person name="Grigoriev I."/>
        </authorList>
    </citation>
    <scope>NUCLEOTIDE SEQUENCE [LARGE SCALE GENOMIC DNA]</scope>
    <source>
        <strain evidence="2">CBS 304.66</strain>
    </source>
</reference>
<comment type="caution">
    <text evidence="1">The sequence shown here is derived from an EMBL/GenBank/DDBJ whole genome shotgun (WGS) entry which is preliminary data.</text>
</comment>
<dbReference type="Proteomes" id="UP000800093">
    <property type="component" value="Unassembled WGS sequence"/>
</dbReference>
<keyword evidence="2" id="KW-1185">Reference proteome</keyword>
<dbReference type="EMBL" id="ML986621">
    <property type="protein sequence ID" value="KAF2263863.1"/>
    <property type="molecule type" value="Genomic_DNA"/>
</dbReference>
<organism evidence="1 2">
    <name type="scientific">Lojkania enalia</name>
    <dbReference type="NCBI Taxonomy" id="147567"/>
    <lineage>
        <taxon>Eukaryota</taxon>
        <taxon>Fungi</taxon>
        <taxon>Dikarya</taxon>
        <taxon>Ascomycota</taxon>
        <taxon>Pezizomycotina</taxon>
        <taxon>Dothideomycetes</taxon>
        <taxon>Pleosporomycetidae</taxon>
        <taxon>Pleosporales</taxon>
        <taxon>Pleosporales incertae sedis</taxon>
        <taxon>Lojkania</taxon>
    </lineage>
</organism>
<name>A0A9P4N3R9_9PLEO</name>
<gene>
    <name evidence="1" type="ORF">CC78DRAFT_580979</name>
</gene>
<protein>
    <submittedName>
        <fullName evidence="1">Uncharacterized protein</fullName>
    </submittedName>
</protein>
<sequence length="190" mass="20624">MSWRGAAAFDLLARRLKRVAQRGAFVGNALAEGNIAINSLHQSDSKTSRSEIAKSMAKLSANVGNLQKGSRLYHCTCPPVSRAAECSFTGESNALEANRGSCTLAWFSTPQLDWEPVRSDSVRCSGGAQLNEADRICTHSHANPLYSPFIALPSPLWLQFIPLFTSSLDLLLKTLSVAGKRQPRPPKPIC</sequence>
<dbReference type="AlphaFoldDB" id="A0A9P4N3R9"/>
<accession>A0A9P4N3R9</accession>
<evidence type="ECO:0000313" key="1">
    <source>
        <dbReference type="EMBL" id="KAF2263863.1"/>
    </source>
</evidence>
<proteinExistence type="predicted"/>
<evidence type="ECO:0000313" key="2">
    <source>
        <dbReference type="Proteomes" id="UP000800093"/>
    </source>
</evidence>